<keyword evidence="1" id="KW-0575">Peroxidase</keyword>
<dbReference type="Gene3D" id="3.30.300.20">
    <property type="match status" value="1"/>
</dbReference>
<dbReference type="InterPro" id="IPR015946">
    <property type="entry name" value="KH_dom-like_a/b"/>
</dbReference>
<dbReference type="AlphaFoldDB" id="A0AA51RD31"/>
<dbReference type="GO" id="GO:0004601">
    <property type="term" value="F:peroxidase activity"/>
    <property type="evidence" value="ECO:0007669"/>
    <property type="project" value="UniProtKB-KW"/>
</dbReference>
<keyword evidence="2" id="KW-1185">Reference proteome</keyword>
<accession>A0AA51RD31</accession>
<dbReference type="Pfam" id="PF02566">
    <property type="entry name" value="OsmC"/>
    <property type="match status" value="1"/>
</dbReference>
<reference evidence="1 2" key="1">
    <citation type="submission" date="2023-08" db="EMBL/GenBank/DDBJ databases">
        <title>Comparative genomics and taxonomic characterization of three novel marine species of genus Marivirga.</title>
        <authorList>
            <person name="Muhammad N."/>
            <person name="Kim S.-G."/>
        </authorList>
    </citation>
    <scope>NUCLEOTIDE SEQUENCE [LARGE SCALE GENOMIC DNA]</scope>
    <source>
        <strain evidence="1 2">BDSF4-3</strain>
    </source>
</reference>
<dbReference type="RefSeq" id="WP_308350725.1">
    <property type="nucleotide sequence ID" value="NZ_CP129971.1"/>
</dbReference>
<name>A0AA51RD31_9BACT</name>
<dbReference type="KEGG" id="msaa:QYS49_33920"/>
<dbReference type="Proteomes" id="UP001230496">
    <property type="component" value="Chromosome"/>
</dbReference>
<protein>
    <submittedName>
        <fullName evidence="1">OsmC family protein</fullName>
        <ecNumber evidence="1">1.11.1.-</ecNumber>
    </submittedName>
</protein>
<sequence>MATSSIKYVHLLKTKATHNGSGNSLITDAPVDNNGEGAYFSPTDLAATSLASCMFTVMGIYADQNKLELGEINCDLQKEMAANPRRIKAITIDINWKTNLSEDEIQKLKKIALNCPVAKSLHPDIEQNVTFNLL</sequence>
<gene>
    <name evidence="1" type="ORF">QYS49_33920</name>
</gene>
<evidence type="ECO:0000313" key="1">
    <source>
        <dbReference type="EMBL" id="WMN12558.1"/>
    </source>
</evidence>
<dbReference type="SUPFAM" id="SSF82784">
    <property type="entry name" value="OsmC-like"/>
    <property type="match status" value="1"/>
</dbReference>
<dbReference type="EC" id="1.11.1.-" evidence="1"/>
<dbReference type="InterPro" id="IPR003718">
    <property type="entry name" value="OsmC/Ohr_fam"/>
</dbReference>
<proteinExistence type="predicted"/>
<dbReference type="PANTHER" id="PTHR39624:SF2">
    <property type="entry name" value="OSMC-LIKE PROTEIN"/>
    <property type="match status" value="1"/>
</dbReference>
<keyword evidence="1" id="KW-0560">Oxidoreductase</keyword>
<evidence type="ECO:0000313" key="2">
    <source>
        <dbReference type="Proteomes" id="UP001230496"/>
    </source>
</evidence>
<dbReference type="InterPro" id="IPR036102">
    <property type="entry name" value="OsmC/Ohrsf"/>
</dbReference>
<dbReference type="EMBL" id="CP129971">
    <property type="protein sequence ID" value="WMN12558.1"/>
    <property type="molecule type" value="Genomic_DNA"/>
</dbReference>
<organism evidence="1 2">
    <name type="scientific">Marivirga salinarum</name>
    <dbReference type="NCBI Taxonomy" id="3059078"/>
    <lineage>
        <taxon>Bacteria</taxon>
        <taxon>Pseudomonadati</taxon>
        <taxon>Bacteroidota</taxon>
        <taxon>Cytophagia</taxon>
        <taxon>Cytophagales</taxon>
        <taxon>Marivirgaceae</taxon>
        <taxon>Marivirga</taxon>
    </lineage>
</organism>
<dbReference type="PANTHER" id="PTHR39624">
    <property type="entry name" value="PROTEIN INVOLVED IN RIMO-MEDIATED BETA-METHYLTHIOLATION OF RIBOSOMAL PROTEIN S12 YCAO"/>
    <property type="match status" value="1"/>
</dbReference>